<dbReference type="PROSITE" id="PS50102">
    <property type="entry name" value="RRM"/>
    <property type="match status" value="1"/>
</dbReference>
<dbReference type="Gene3D" id="3.30.70.330">
    <property type="match status" value="1"/>
</dbReference>
<dbReference type="PANTHER" id="PTHR48027">
    <property type="entry name" value="HETEROGENEOUS NUCLEAR RIBONUCLEOPROTEIN 87F-RELATED"/>
    <property type="match status" value="1"/>
</dbReference>
<dbReference type="InterPro" id="IPR000504">
    <property type="entry name" value="RRM_dom"/>
</dbReference>
<feature type="domain" description="RRM" evidence="2">
    <location>
        <begin position="1"/>
        <end position="79"/>
    </location>
</feature>
<dbReference type="InterPro" id="IPR035979">
    <property type="entry name" value="RBD_domain_sf"/>
</dbReference>
<dbReference type="SMART" id="SM00360">
    <property type="entry name" value="RRM"/>
    <property type="match status" value="1"/>
</dbReference>
<organism evidence="3 4">
    <name type="scientific">Eiseniibacteriota bacterium</name>
    <dbReference type="NCBI Taxonomy" id="2212470"/>
    <lineage>
        <taxon>Bacteria</taxon>
        <taxon>Candidatus Eiseniibacteriota</taxon>
    </lineage>
</organism>
<protein>
    <submittedName>
        <fullName evidence="3">RNA-binding protein</fullName>
    </submittedName>
</protein>
<gene>
    <name evidence="3" type="ORF">KDA27_26595</name>
</gene>
<dbReference type="InterPro" id="IPR048289">
    <property type="entry name" value="RRM2_NsCP33-like"/>
</dbReference>
<keyword evidence="1" id="KW-0694">RNA-binding</keyword>
<accession>A0A956NIV5</accession>
<reference evidence="3" key="1">
    <citation type="submission" date="2020-04" db="EMBL/GenBank/DDBJ databases">
        <authorList>
            <person name="Zhang T."/>
        </authorList>
    </citation>
    <scope>NUCLEOTIDE SEQUENCE</scope>
    <source>
        <strain evidence="3">HKST-UBA02</strain>
    </source>
</reference>
<dbReference type="EMBL" id="JAGQHS010000332">
    <property type="protein sequence ID" value="MCA9759391.1"/>
    <property type="molecule type" value="Genomic_DNA"/>
</dbReference>
<evidence type="ECO:0000259" key="2">
    <source>
        <dbReference type="PROSITE" id="PS50102"/>
    </source>
</evidence>
<name>A0A956NIV5_UNCEI</name>
<reference evidence="3" key="2">
    <citation type="journal article" date="2021" name="Microbiome">
        <title>Successional dynamics and alternative stable states in a saline activated sludge microbial community over 9 years.</title>
        <authorList>
            <person name="Wang Y."/>
            <person name="Ye J."/>
            <person name="Ju F."/>
            <person name="Liu L."/>
            <person name="Boyd J.A."/>
            <person name="Deng Y."/>
            <person name="Parks D.H."/>
            <person name="Jiang X."/>
            <person name="Yin X."/>
            <person name="Woodcroft B.J."/>
            <person name="Tyson G.W."/>
            <person name="Hugenholtz P."/>
            <person name="Polz M.F."/>
            <person name="Zhang T."/>
        </authorList>
    </citation>
    <scope>NUCLEOTIDE SEQUENCE</scope>
    <source>
        <strain evidence="3">HKST-UBA02</strain>
    </source>
</reference>
<dbReference type="InterPro" id="IPR012677">
    <property type="entry name" value="Nucleotide-bd_a/b_plait_sf"/>
</dbReference>
<proteinExistence type="predicted"/>
<dbReference type="GO" id="GO:0003723">
    <property type="term" value="F:RNA binding"/>
    <property type="evidence" value="ECO:0007669"/>
    <property type="project" value="UniProtKB-KW"/>
</dbReference>
<sequence>MNIYIGNLPYSTDDVKLKEIFESFGAVTTARVIFDRDTGRSKGYGFVEMSDPEDAKKALSELDGSIVGGRTLRVNEALPRNGNGAAAMRH</sequence>
<dbReference type="InterPro" id="IPR052462">
    <property type="entry name" value="SLIRP/GR-RBP-like"/>
</dbReference>
<comment type="caution">
    <text evidence="3">The sequence shown here is derived from an EMBL/GenBank/DDBJ whole genome shotgun (WGS) entry which is preliminary data.</text>
</comment>
<evidence type="ECO:0000313" key="3">
    <source>
        <dbReference type="EMBL" id="MCA9759391.1"/>
    </source>
</evidence>
<evidence type="ECO:0000313" key="4">
    <source>
        <dbReference type="Proteomes" id="UP000739538"/>
    </source>
</evidence>
<dbReference type="Proteomes" id="UP000739538">
    <property type="component" value="Unassembled WGS sequence"/>
</dbReference>
<dbReference type="CDD" id="cd21608">
    <property type="entry name" value="RRM2_NsCP33_like"/>
    <property type="match status" value="1"/>
</dbReference>
<dbReference type="Pfam" id="PF00076">
    <property type="entry name" value="RRM_1"/>
    <property type="match status" value="1"/>
</dbReference>
<dbReference type="AlphaFoldDB" id="A0A956NIV5"/>
<evidence type="ECO:0000256" key="1">
    <source>
        <dbReference type="ARBA" id="ARBA00022884"/>
    </source>
</evidence>
<dbReference type="SUPFAM" id="SSF54928">
    <property type="entry name" value="RNA-binding domain, RBD"/>
    <property type="match status" value="1"/>
</dbReference>